<keyword evidence="7" id="KW-1185">Reference proteome</keyword>
<dbReference type="InterPro" id="IPR051052">
    <property type="entry name" value="Diverse_substrate_MTase"/>
</dbReference>
<dbReference type="PANTHER" id="PTHR44942:SF4">
    <property type="entry name" value="METHYLTRANSFERASE TYPE 11 DOMAIN-CONTAINING PROTEIN"/>
    <property type="match status" value="1"/>
</dbReference>
<dbReference type="SUPFAM" id="SSF53335">
    <property type="entry name" value="S-adenosyl-L-methionine-dependent methyltransferases"/>
    <property type="match status" value="1"/>
</dbReference>
<dbReference type="GeneID" id="28735293"/>
<sequence length="294" mass="33031">MTTFQLHNEAQTGFKSAEAYDTGRPSYAPEVVDSLLKHLEVEGVKNAKILDLAAGTGKFTEALAARSEEYEIVAVEPHDDMRAQLSKKSLKNVTVLKGNAENMEGVSDATFDAVIAAQSFHWFATMEALREIARVLKPAKTLGLIWNIDDYNAPQSWDIAAGWDSEMRDQVWELDFDQPRFRHGQWKKVFDEQSTSNLFTLKFADPLFGLPIGEETVPYKVWLTREAAWERMRTLGQIAVLEGDELARVKARCEKAFDLSGTETDGDKIALHGRTVIAWTSHIPEVPLRSEEAM</sequence>
<dbReference type="AlphaFoldDB" id="A0A0N1H8S0"/>
<keyword evidence="4" id="KW-0949">S-adenosyl-L-methionine</keyword>
<evidence type="ECO:0000313" key="6">
    <source>
        <dbReference type="EMBL" id="KPI39634.1"/>
    </source>
</evidence>
<dbReference type="InterPro" id="IPR013216">
    <property type="entry name" value="Methyltransf_11"/>
</dbReference>
<comment type="caution">
    <text evidence="6">The sequence shown here is derived from an EMBL/GenBank/DDBJ whole genome shotgun (WGS) entry which is preliminary data.</text>
</comment>
<keyword evidence="2 6" id="KW-0489">Methyltransferase</keyword>
<dbReference type="GO" id="GO:0008757">
    <property type="term" value="F:S-adenosylmethionine-dependent methyltransferase activity"/>
    <property type="evidence" value="ECO:0007669"/>
    <property type="project" value="InterPro"/>
</dbReference>
<comment type="similarity">
    <text evidence="1">Belongs to the methyltransferase superfamily.</text>
</comment>
<gene>
    <name evidence="6" type="ORF">AB675_3368</name>
</gene>
<evidence type="ECO:0000259" key="5">
    <source>
        <dbReference type="Pfam" id="PF08241"/>
    </source>
</evidence>
<reference evidence="6 7" key="1">
    <citation type="submission" date="2015-06" db="EMBL/GenBank/DDBJ databases">
        <title>Draft genome of the ant-associated black yeast Phialophora attae CBS 131958.</title>
        <authorList>
            <person name="Moreno L.F."/>
            <person name="Stielow B.J."/>
            <person name="de Hoog S."/>
            <person name="Vicente V.A."/>
            <person name="Weiss V.A."/>
            <person name="de Vries M."/>
            <person name="Cruz L.M."/>
            <person name="Souza E.M."/>
        </authorList>
    </citation>
    <scope>NUCLEOTIDE SEQUENCE [LARGE SCALE GENOMIC DNA]</scope>
    <source>
        <strain evidence="6 7">CBS 131958</strain>
    </source>
</reference>
<dbReference type="EMBL" id="LFJN01000014">
    <property type="protein sequence ID" value="KPI39634.1"/>
    <property type="molecule type" value="Genomic_DNA"/>
</dbReference>
<dbReference type="InterPro" id="IPR029063">
    <property type="entry name" value="SAM-dependent_MTases_sf"/>
</dbReference>
<evidence type="ECO:0000256" key="2">
    <source>
        <dbReference type="ARBA" id="ARBA00022603"/>
    </source>
</evidence>
<protein>
    <submittedName>
        <fullName evidence="6">Putative methyltransferase-like protein</fullName>
    </submittedName>
</protein>
<dbReference type="GO" id="GO:0032259">
    <property type="term" value="P:methylation"/>
    <property type="evidence" value="ECO:0007669"/>
    <property type="project" value="UniProtKB-KW"/>
</dbReference>
<keyword evidence="3 6" id="KW-0808">Transferase</keyword>
<evidence type="ECO:0000256" key="4">
    <source>
        <dbReference type="ARBA" id="ARBA00022691"/>
    </source>
</evidence>
<dbReference type="STRING" id="1664694.A0A0N1H8S0"/>
<dbReference type="Gene3D" id="3.40.50.150">
    <property type="entry name" value="Vaccinia Virus protein VP39"/>
    <property type="match status" value="1"/>
</dbReference>
<evidence type="ECO:0000256" key="1">
    <source>
        <dbReference type="ARBA" id="ARBA00008361"/>
    </source>
</evidence>
<proteinExistence type="inferred from homology"/>
<accession>A0A0N1H8S0</accession>
<dbReference type="RefSeq" id="XP_017999597.1">
    <property type="nucleotide sequence ID" value="XM_018143413.1"/>
</dbReference>
<dbReference type="VEuPathDB" id="FungiDB:AB675_3368"/>
<dbReference type="Pfam" id="PF08241">
    <property type="entry name" value="Methyltransf_11"/>
    <property type="match status" value="1"/>
</dbReference>
<organism evidence="6 7">
    <name type="scientific">Cyphellophora attinorum</name>
    <dbReference type="NCBI Taxonomy" id="1664694"/>
    <lineage>
        <taxon>Eukaryota</taxon>
        <taxon>Fungi</taxon>
        <taxon>Dikarya</taxon>
        <taxon>Ascomycota</taxon>
        <taxon>Pezizomycotina</taxon>
        <taxon>Eurotiomycetes</taxon>
        <taxon>Chaetothyriomycetidae</taxon>
        <taxon>Chaetothyriales</taxon>
        <taxon>Cyphellophoraceae</taxon>
        <taxon>Cyphellophora</taxon>
    </lineage>
</organism>
<name>A0A0N1H8S0_9EURO</name>
<dbReference type="OrthoDB" id="10027013at2759"/>
<dbReference type="CDD" id="cd02440">
    <property type="entry name" value="AdoMet_MTases"/>
    <property type="match status" value="1"/>
</dbReference>
<evidence type="ECO:0000313" key="7">
    <source>
        <dbReference type="Proteomes" id="UP000038010"/>
    </source>
</evidence>
<dbReference type="Proteomes" id="UP000038010">
    <property type="component" value="Unassembled WGS sequence"/>
</dbReference>
<evidence type="ECO:0000256" key="3">
    <source>
        <dbReference type="ARBA" id="ARBA00022679"/>
    </source>
</evidence>
<feature type="domain" description="Methyltransferase type 11" evidence="5">
    <location>
        <begin position="50"/>
        <end position="139"/>
    </location>
</feature>
<dbReference type="PANTHER" id="PTHR44942">
    <property type="entry name" value="METHYLTRANSF_11 DOMAIN-CONTAINING PROTEIN"/>
    <property type="match status" value="1"/>
</dbReference>